<dbReference type="Pfam" id="PF01448">
    <property type="entry name" value="ELM2"/>
    <property type="match status" value="1"/>
</dbReference>
<dbReference type="SUPFAM" id="SSF46689">
    <property type="entry name" value="Homeodomain-like"/>
    <property type="match status" value="1"/>
</dbReference>
<feature type="compositionally biased region" description="Basic and acidic residues" evidence="6">
    <location>
        <begin position="148"/>
        <end position="161"/>
    </location>
</feature>
<dbReference type="GO" id="GO:0000122">
    <property type="term" value="P:negative regulation of transcription by RNA polymerase II"/>
    <property type="evidence" value="ECO:0007669"/>
    <property type="project" value="TreeGrafter"/>
</dbReference>
<organism evidence="9 10">
    <name type="scientific">Calicophoron daubneyi</name>
    <name type="common">Rumen fluke</name>
    <name type="synonym">Paramphistomum daubneyi</name>
    <dbReference type="NCBI Taxonomy" id="300641"/>
    <lineage>
        <taxon>Eukaryota</taxon>
        <taxon>Metazoa</taxon>
        <taxon>Spiralia</taxon>
        <taxon>Lophotrochozoa</taxon>
        <taxon>Platyhelminthes</taxon>
        <taxon>Trematoda</taxon>
        <taxon>Digenea</taxon>
        <taxon>Plagiorchiida</taxon>
        <taxon>Pronocephalata</taxon>
        <taxon>Paramphistomoidea</taxon>
        <taxon>Paramphistomidae</taxon>
        <taxon>Calicophoron</taxon>
    </lineage>
</organism>
<evidence type="ECO:0000256" key="4">
    <source>
        <dbReference type="ARBA" id="ARBA00023125"/>
    </source>
</evidence>
<feature type="compositionally biased region" description="Basic and acidic residues" evidence="6">
    <location>
        <begin position="196"/>
        <end position="216"/>
    </location>
</feature>
<evidence type="ECO:0000256" key="5">
    <source>
        <dbReference type="ARBA" id="ARBA00023242"/>
    </source>
</evidence>
<dbReference type="GO" id="GO:0042826">
    <property type="term" value="F:histone deacetylase binding"/>
    <property type="evidence" value="ECO:0007669"/>
    <property type="project" value="TreeGrafter"/>
</dbReference>
<feature type="compositionally biased region" description="Basic and acidic residues" evidence="6">
    <location>
        <begin position="255"/>
        <end position="264"/>
    </location>
</feature>
<dbReference type="InterPro" id="IPR040138">
    <property type="entry name" value="MIER/MTA"/>
</dbReference>
<keyword evidence="5" id="KW-0539">Nucleus</keyword>
<evidence type="ECO:0000259" key="8">
    <source>
        <dbReference type="PROSITE" id="PS51293"/>
    </source>
</evidence>
<evidence type="ECO:0000256" key="2">
    <source>
        <dbReference type="ARBA" id="ARBA00022771"/>
    </source>
</evidence>
<evidence type="ECO:0000256" key="6">
    <source>
        <dbReference type="SAM" id="MobiDB-lite"/>
    </source>
</evidence>
<dbReference type="InterPro" id="IPR009057">
    <property type="entry name" value="Homeodomain-like_sf"/>
</dbReference>
<dbReference type="GO" id="GO:0003714">
    <property type="term" value="F:transcription corepressor activity"/>
    <property type="evidence" value="ECO:0007669"/>
    <property type="project" value="TreeGrafter"/>
</dbReference>
<dbReference type="GO" id="GO:0003677">
    <property type="term" value="F:DNA binding"/>
    <property type="evidence" value="ECO:0007669"/>
    <property type="project" value="UniProtKB-KW"/>
</dbReference>
<keyword evidence="1" id="KW-0479">Metal-binding</keyword>
<dbReference type="GO" id="GO:0008270">
    <property type="term" value="F:zinc ion binding"/>
    <property type="evidence" value="ECO:0007669"/>
    <property type="project" value="UniProtKB-KW"/>
</dbReference>
<evidence type="ECO:0000313" key="10">
    <source>
        <dbReference type="Proteomes" id="UP001497525"/>
    </source>
</evidence>
<protein>
    <recommendedName>
        <fullName evidence="11">Mesoderm induction early response protein 1</fullName>
    </recommendedName>
</protein>
<keyword evidence="3" id="KW-0862">Zinc</keyword>
<dbReference type="InterPro" id="IPR000949">
    <property type="entry name" value="ELM2_dom"/>
</dbReference>
<evidence type="ECO:0000313" key="9">
    <source>
        <dbReference type="EMBL" id="CAL5136146.1"/>
    </source>
</evidence>
<dbReference type="Proteomes" id="UP001497525">
    <property type="component" value="Unassembled WGS sequence"/>
</dbReference>
<evidence type="ECO:0000256" key="1">
    <source>
        <dbReference type="ARBA" id="ARBA00022723"/>
    </source>
</evidence>
<dbReference type="Gene3D" id="4.10.1240.50">
    <property type="match status" value="1"/>
</dbReference>
<feature type="compositionally biased region" description="Basic and acidic residues" evidence="6">
    <location>
        <begin position="227"/>
        <end position="247"/>
    </location>
</feature>
<dbReference type="AlphaFoldDB" id="A0AAV2TGX4"/>
<proteinExistence type="predicted"/>
<dbReference type="FunFam" id="1.10.10.60:FF:000012">
    <property type="entry name" value="Metastasis-associated 1 family, member 3"/>
    <property type="match status" value="1"/>
</dbReference>
<name>A0AAV2TGX4_CALDB</name>
<dbReference type="PANTHER" id="PTHR10865">
    <property type="entry name" value="METASTASIS-ASSOCIATED PROTEIN AND MESODERM INDUCTION EARLY RESPONSE PROTEIN"/>
    <property type="match status" value="1"/>
</dbReference>
<feature type="compositionally biased region" description="Acidic residues" evidence="6">
    <location>
        <begin position="11"/>
        <end position="41"/>
    </location>
</feature>
<keyword evidence="2" id="KW-0863">Zinc-finger</keyword>
<dbReference type="GO" id="GO:0005654">
    <property type="term" value="C:nucleoplasm"/>
    <property type="evidence" value="ECO:0007669"/>
    <property type="project" value="TreeGrafter"/>
</dbReference>
<sequence>MSDNTHSDTASDSEYDEHDHTVEEDDDSIAADEDATDEEEINNLMKESQMSLDELLATYGVPASEIPKISITSQPPDSSGAPVSGRSRRQAVRRAASPVPTPDGDIRSATDENISVTAVKRPRRSNSASVLNPGEGATSSPPPNSEKIAQDTESVKTKELTVETLNQPTTHSHHSSPQQASALNPRRRAVSLSATPDKHESTPKALDESTEIEHSSSDIQHSPLETGELHSETSKADEPEGVGTKDTDAEEGEESRDSTHDETYSSRFWQRAIAAGESPPSYNSDEDEDYAPSPDSGRDWRGEIRVGDDYQARVPSSCSAPDEVTDSWETCRFENESCKLWQPDKLSEDDVIHFERLFAETLVFPLPNARTVDDEEALYLLMRCNYDTDEALQRLRFRTVSPSEIPGYLEAWSQADSTAFEKGFALYSKDFRQIRETRLRHKTVGELVHYYYLWKKTARHDEFTRNYRKEKKKPPHPNITDFMDCIVLEQEAAAESYLYKMNEAGNTNSPQQPVNRLFFSTHLSANPTPPPSLSMTGPQPDCLNSIIPSQPIADGVQKIPSDVNPLTIAPEKVINFPEEVVPQPTAVSV</sequence>
<dbReference type="PANTHER" id="PTHR10865:SF28">
    <property type="entry name" value="ELM2 DOMAIN-CONTAINING PROTEIN"/>
    <property type="match status" value="1"/>
</dbReference>
<evidence type="ECO:0000256" key="3">
    <source>
        <dbReference type="ARBA" id="ARBA00022833"/>
    </source>
</evidence>
<evidence type="ECO:0008006" key="11">
    <source>
        <dbReference type="Google" id="ProtNLM"/>
    </source>
</evidence>
<feature type="region of interest" description="Disordered" evidence="6">
    <location>
        <begin position="1"/>
        <end position="49"/>
    </location>
</feature>
<feature type="compositionally biased region" description="Low complexity" evidence="6">
    <location>
        <begin position="167"/>
        <end position="182"/>
    </location>
</feature>
<accession>A0AAV2TGX4</accession>
<feature type="compositionally biased region" description="Polar residues" evidence="6">
    <location>
        <begin position="1"/>
        <end position="10"/>
    </location>
</feature>
<dbReference type="Gene3D" id="1.10.10.60">
    <property type="entry name" value="Homeodomain-like"/>
    <property type="match status" value="1"/>
</dbReference>
<dbReference type="CDD" id="cd11661">
    <property type="entry name" value="SANT_MTA3_like"/>
    <property type="match status" value="1"/>
</dbReference>
<evidence type="ECO:0000259" key="7">
    <source>
        <dbReference type="PROSITE" id="PS51156"/>
    </source>
</evidence>
<feature type="domain" description="ELM2" evidence="7">
    <location>
        <begin position="302"/>
        <end position="399"/>
    </location>
</feature>
<dbReference type="EMBL" id="CAXLJL010000290">
    <property type="protein sequence ID" value="CAL5136146.1"/>
    <property type="molecule type" value="Genomic_DNA"/>
</dbReference>
<dbReference type="PROSITE" id="PS51293">
    <property type="entry name" value="SANT"/>
    <property type="match status" value="1"/>
</dbReference>
<reference evidence="9" key="1">
    <citation type="submission" date="2024-06" db="EMBL/GenBank/DDBJ databases">
        <authorList>
            <person name="Liu X."/>
            <person name="Lenzi L."/>
            <person name="Haldenby T S."/>
            <person name="Uol C."/>
        </authorList>
    </citation>
    <scope>NUCLEOTIDE SEQUENCE</scope>
</reference>
<gene>
    <name evidence="9" type="ORF">CDAUBV1_LOCUS10227</name>
</gene>
<feature type="domain" description="SANT" evidence="8">
    <location>
        <begin position="407"/>
        <end position="459"/>
    </location>
</feature>
<keyword evidence="4" id="KW-0238">DNA-binding</keyword>
<dbReference type="InterPro" id="IPR017884">
    <property type="entry name" value="SANT_dom"/>
</dbReference>
<feature type="region of interest" description="Disordered" evidence="6">
    <location>
        <begin position="66"/>
        <end position="302"/>
    </location>
</feature>
<dbReference type="PROSITE" id="PS51156">
    <property type="entry name" value="ELM2"/>
    <property type="match status" value="1"/>
</dbReference>
<comment type="caution">
    <text evidence="9">The sequence shown here is derived from an EMBL/GenBank/DDBJ whole genome shotgun (WGS) entry which is preliminary data.</text>
</comment>